<dbReference type="AlphaFoldDB" id="A0A9W8G9R9"/>
<proteinExistence type="predicted"/>
<gene>
    <name evidence="3" type="ORF">GGI25_001563</name>
</gene>
<dbReference type="Pfam" id="PF17667">
    <property type="entry name" value="Pkinase_fungal"/>
    <property type="match status" value="1"/>
</dbReference>
<accession>A0A9W8G9R9</accession>
<dbReference type="InterPro" id="IPR040976">
    <property type="entry name" value="Pkinase_fungal"/>
</dbReference>
<evidence type="ECO:0000313" key="4">
    <source>
        <dbReference type="Proteomes" id="UP001151518"/>
    </source>
</evidence>
<reference evidence="3" key="1">
    <citation type="submission" date="2022-07" db="EMBL/GenBank/DDBJ databases">
        <title>Phylogenomic reconstructions and comparative analyses of Kickxellomycotina fungi.</title>
        <authorList>
            <person name="Reynolds N.K."/>
            <person name="Stajich J.E."/>
            <person name="Barry K."/>
            <person name="Grigoriev I.V."/>
            <person name="Crous P."/>
            <person name="Smith M.E."/>
        </authorList>
    </citation>
    <scope>NUCLEOTIDE SEQUENCE</scope>
    <source>
        <strain evidence="3">NRRL 3115</strain>
    </source>
</reference>
<organism evidence="3 4">
    <name type="scientific">Coemansia spiralis</name>
    <dbReference type="NCBI Taxonomy" id="417178"/>
    <lineage>
        <taxon>Eukaryota</taxon>
        <taxon>Fungi</taxon>
        <taxon>Fungi incertae sedis</taxon>
        <taxon>Zoopagomycota</taxon>
        <taxon>Kickxellomycotina</taxon>
        <taxon>Kickxellomycetes</taxon>
        <taxon>Kickxellales</taxon>
        <taxon>Kickxellaceae</taxon>
        <taxon>Coemansia</taxon>
    </lineage>
</organism>
<evidence type="ECO:0000259" key="2">
    <source>
        <dbReference type="Pfam" id="PF17667"/>
    </source>
</evidence>
<dbReference type="Proteomes" id="UP001151518">
    <property type="component" value="Unassembled WGS sequence"/>
</dbReference>
<name>A0A9W8G9R9_9FUNG</name>
<feature type="region of interest" description="Disordered" evidence="1">
    <location>
        <begin position="305"/>
        <end position="340"/>
    </location>
</feature>
<feature type="domain" description="Fungal-type protein kinase" evidence="2">
    <location>
        <begin position="126"/>
        <end position="532"/>
    </location>
</feature>
<evidence type="ECO:0000313" key="3">
    <source>
        <dbReference type="EMBL" id="KAJ2679428.1"/>
    </source>
</evidence>
<dbReference type="OrthoDB" id="5584477at2759"/>
<protein>
    <recommendedName>
        <fullName evidence="2">Fungal-type protein kinase domain-containing protein</fullName>
    </recommendedName>
</protein>
<dbReference type="SUPFAM" id="SSF56112">
    <property type="entry name" value="Protein kinase-like (PK-like)"/>
    <property type="match status" value="1"/>
</dbReference>
<dbReference type="PANTHER" id="PTHR38248">
    <property type="entry name" value="FUNK1 6"/>
    <property type="match status" value="1"/>
</dbReference>
<sequence>MAEQIKKCLVRDVSCVVDQAQPTHKEKLKLAWELTQDISQHIEAVIGKDDEKFSKPTSTEEAAYNEEMVQHDLDKDNDSSADWYRQILPHEKTDTKPKHADDANRIDVGLVDCSMDAIVAASPMLNYRTLSIIIEAKRTPSKVDTEEAYAQLFGYVRHMYACQPDRRFVWGLICCGSVANACIFTNYRAYASPNMDVTTPGGREEFVRLLVGWSLCDMRQLGRDETIFNNFQLNCLEINVPTSNSKSNCKTYYSNNVIVSADRLFGRYNRCFVATDIKPEKRISDDNPMIYTAVSKDTWAMFSNKQAPSKGKASTDHNNDDNDGQSSLAAGATPWPSTEFEPAKNARCEVTILKKIKKILGNEYMKGRYPEVVAGGCIYQSSSPNNVPDCTRKVIGGLELEQQLTTPFCLHIRYAMSPVGEPLETVRSVRELLVVLRDAMECHFAIFTKCGILYRDISNNNILVVRDGSGDVHGLLIDFDCAIDSSLIGSNRRPERTGTLPFMRVANLENLPFERTMLDDWESLLYLVCWLCSYGINDTVPLRNDAYKLPILKWSVGHDVLDIANAKRYHLSTMDNFSDFITDNFNTPQSGYYFLQAMAEELHSTLFFNESIDRNENCHGSTKDRLNTSSKHALIGGFKGMYISRNKTPPKRIDPFVERIKYAKEISEQLLKVLEKYVEGSKN</sequence>
<evidence type="ECO:0000256" key="1">
    <source>
        <dbReference type="SAM" id="MobiDB-lite"/>
    </source>
</evidence>
<dbReference type="PANTHER" id="PTHR38248:SF2">
    <property type="entry name" value="FUNK1 11"/>
    <property type="match status" value="1"/>
</dbReference>
<dbReference type="EMBL" id="JANBTW010000012">
    <property type="protein sequence ID" value="KAJ2679428.1"/>
    <property type="molecule type" value="Genomic_DNA"/>
</dbReference>
<dbReference type="Gene3D" id="1.10.510.10">
    <property type="entry name" value="Transferase(Phosphotransferase) domain 1"/>
    <property type="match status" value="1"/>
</dbReference>
<comment type="caution">
    <text evidence="3">The sequence shown here is derived from an EMBL/GenBank/DDBJ whole genome shotgun (WGS) entry which is preliminary data.</text>
</comment>
<dbReference type="InterPro" id="IPR011009">
    <property type="entry name" value="Kinase-like_dom_sf"/>
</dbReference>